<dbReference type="Pfam" id="PF13378">
    <property type="entry name" value="MR_MLE_C"/>
    <property type="match status" value="1"/>
</dbReference>
<sequence length="433" mass="47626">MPIITGVQVLLIAIPLTEPFRLGFGVLRDLPRVFLVLNVDLGDREIEAVGEASIDFPFSHYDAWDIYSALKNLPLTGRSLDEREQILDESWNRRQIDGCFAAQAALNMALDDALGQARGVSIHALYTPARTQGSILESIGLLDLSALRDRITEIYDHGRTPKLKCGSDVQDALQRLCLAREVARARSGRFAVDFNASLTPTAWADLCDQMKRDGSFVHELLFVEQPVSEDTLLTIQAHRYARETINIDVVADEAFLTEQDAQALSAAGIPLNFKIQKVGGIRQALVIEQATREACKPPTASLVGGTFPTAIGRAYDQHAACVLVSATLPSDGWQPATDWFHGERHLIHERFSLAPDGQACAFTGPGLGVSLHWKQLRHFVVTDPEAEYAAIRATGSGAQLRILGEDATTYAELYERITGRPITWNLTIKKEVS</sequence>
<dbReference type="InterPro" id="IPR029017">
    <property type="entry name" value="Enolase-like_N"/>
</dbReference>
<reference evidence="5" key="1">
    <citation type="submission" date="2017-09" db="EMBL/GenBank/DDBJ databases">
        <title>Depth-based differentiation of microbial function through sediment-hosted aquifers and enrichment of novel symbionts in the deep terrestrial subsurface.</title>
        <authorList>
            <person name="Probst A.J."/>
            <person name="Ladd B."/>
            <person name="Jarett J.K."/>
            <person name="Geller-Mcgrath D.E."/>
            <person name="Sieber C.M.K."/>
            <person name="Emerson J.B."/>
            <person name="Anantharaman K."/>
            <person name="Thomas B.C."/>
            <person name="Malmstrom R."/>
            <person name="Stieglmeier M."/>
            <person name="Klingl A."/>
            <person name="Woyke T."/>
            <person name="Ryan C.M."/>
            <person name="Banfield J.F."/>
        </authorList>
    </citation>
    <scope>NUCLEOTIDE SEQUENCE [LARGE SCALE GENOMIC DNA]</scope>
</reference>
<dbReference type="InterPro" id="IPR034593">
    <property type="entry name" value="DgoD-like"/>
</dbReference>
<keyword evidence="2" id="KW-0479">Metal-binding</keyword>
<dbReference type="PANTHER" id="PTHR48080">
    <property type="entry name" value="D-GALACTONATE DEHYDRATASE-RELATED"/>
    <property type="match status" value="1"/>
</dbReference>
<evidence type="ECO:0000313" key="4">
    <source>
        <dbReference type="EMBL" id="PJA45773.1"/>
    </source>
</evidence>
<organism evidence="4 5">
    <name type="scientific">Candidatus Uhrbacteria bacterium CG_4_9_14_3_um_filter_50_9</name>
    <dbReference type="NCBI Taxonomy" id="1975035"/>
    <lineage>
        <taxon>Bacteria</taxon>
        <taxon>Candidatus Uhriibacteriota</taxon>
    </lineage>
</organism>
<dbReference type="Proteomes" id="UP000229385">
    <property type="component" value="Unassembled WGS sequence"/>
</dbReference>
<comment type="caution">
    <text evidence="4">The sequence shown here is derived from an EMBL/GenBank/DDBJ whole genome shotgun (WGS) entry which is preliminary data.</text>
</comment>
<comment type="similarity">
    <text evidence="1">Belongs to the mandelate racemase/muconate lactonizing enzyme family.</text>
</comment>
<name>A0A2M7XD32_9BACT</name>
<dbReference type="InterPro" id="IPR029065">
    <property type="entry name" value="Enolase_C-like"/>
</dbReference>
<evidence type="ECO:0000259" key="3">
    <source>
        <dbReference type="Pfam" id="PF13378"/>
    </source>
</evidence>
<evidence type="ECO:0000256" key="2">
    <source>
        <dbReference type="ARBA" id="ARBA00022723"/>
    </source>
</evidence>
<proteinExistence type="inferred from homology"/>
<dbReference type="GO" id="GO:0046872">
    <property type="term" value="F:metal ion binding"/>
    <property type="evidence" value="ECO:0007669"/>
    <property type="project" value="UniProtKB-KW"/>
</dbReference>
<dbReference type="EMBL" id="PFWU01000019">
    <property type="protein sequence ID" value="PJA45773.1"/>
    <property type="molecule type" value="Genomic_DNA"/>
</dbReference>
<evidence type="ECO:0000313" key="5">
    <source>
        <dbReference type="Proteomes" id="UP000229385"/>
    </source>
</evidence>
<dbReference type="InterPro" id="IPR036849">
    <property type="entry name" value="Enolase-like_C_sf"/>
</dbReference>
<dbReference type="Gene3D" id="3.20.20.120">
    <property type="entry name" value="Enolase-like C-terminal domain"/>
    <property type="match status" value="1"/>
</dbReference>
<accession>A0A2M7XD32</accession>
<evidence type="ECO:0000256" key="1">
    <source>
        <dbReference type="ARBA" id="ARBA00008031"/>
    </source>
</evidence>
<dbReference type="SUPFAM" id="SSF51604">
    <property type="entry name" value="Enolase C-terminal domain-like"/>
    <property type="match status" value="1"/>
</dbReference>
<dbReference type="SUPFAM" id="SSF54826">
    <property type="entry name" value="Enolase N-terminal domain-like"/>
    <property type="match status" value="1"/>
</dbReference>
<dbReference type="PANTHER" id="PTHR48080:SF3">
    <property type="entry name" value="ENOLASE SUPERFAMILY MEMBER DDB_G0284701"/>
    <property type="match status" value="1"/>
</dbReference>
<gene>
    <name evidence="4" type="ORF">CO174_01565</name>
</gene>
<dbReference type="Gene3D" id="3.30.390.10">
    <property type="entry name" value="Enolase-like, N-terminal domain"/>
    <property type="match status" value="1"/>
</dbReference>
<protein>
    <recommendedName>
        <fullName evidence="3">Enolase C-terminal domain-containing protein</fullName>
    </recommendedName>
</protein>
<feature type="domain" description="Enolase C-terminal" evidence="3">
    <location>
        <begin position="159"/>
        <end position="373"/>
    </location>
</feature>
<dbReference type="AlphaFoldDB" id="A0A2M7XD32"/>